<evidence type="ECO:0000313" key="1">
    <source>
        <dbReference type="EMBL" id="SHK85402.1"/>
    </source>
</evidence>
<keyword evidence="2" id="KW-1185">Reference proteome</keyword>
<protein>
    <submittedName>
        <fullName evidence="1">Uncharacterized protein</fullName>
    </submittedName>
</protein>
<dbReference type="AlphaFoldDB" id="A0A1M6VV35"/>
<dbReference type="EMBL" id="FRAV01000008">
    <property type="protein sequence ID" value="SHK85402.1"/>
    <property type="molecule type" value="Genomic_DNA"/>
</dbReference>
<name>A0A1M6VV35_9FLAO</name>
<dbReference type="Proteomes" id="UP000184364">
    <property type="component" value="Unassembled WGS sequence"/>
</dbReference>
<dbReference type="OrthoDB" id="1442826at2"/>
<proteinExistence type="predicted"/>
<gene>
    <name evidence="1" type="ORF">SAMN05444267_1008153</name>
</gene>
<reference evidence="2" key="1">
    <citation type="submission" date="2016-11" db="EMBL/GenBank/DDBJ databases">
        <authorList>
            <person name="Varghese N."/>
            <person name="Submissions S."/>
        </authorList>
    </citation>
    <scope>NUCLEOTIDE SEQUENCE [LARGE SCALE GENOMIC DNA]</scope>
    <source>
        <strain evidence="2">DSM 26899</strain>
    </source>
</reference>
<dbReference type="STRING" id="1302687.SAMN05444267_1008153"/>
<accession>A0A1M6VV35</accession>
<organism evidence="1 2">
    <name type="scientific">Chryseobacterium polytrichastri</name>
    <dbReference type="NCBI Taxonomy" id="1302687"/>
    <lineage>
        <taxon>Bacteria</taxon>
        <taxon>Pseudomonadati</taxon>
        <taxon>Bacteroidota</taxon>
        <taxon>Flavobacteriia</taxon>
        <taxon>Flavobacteriales</taxon>
        <taxon>Weeksellaceae</taxon>
        <taxon>Chryseobacterium group</taxon>
        <taxon>Chryseobacterium</taxon>
    </lineage>
</organism>
<sequence length="193" mass="23033">MEKTKDKNIILFFERIIEDDRLHPAHISMYVSLFQFWTWNRFENPISISRKKIMKESKISSIATYHKCIKELNQYGYIMYEPSYNSCKGSLVTMVDPNHFGIRKEGVETKVYHENIFLIPQVSEVTLFFLERDLKVEEAEVFYAHYQSQDWKLDHHAGKMKSWRAAARCWIMKLKDEDQQVVLVHTTPKNDFS</sequence>
<dbReference type="RefSeq" id="WP_073292240.1">
    <property type="nucleotide sequence ID" value="NZ_FRAV01000008.1"/>
</dbReference>
<evidence type="ECO:0000313" key="2">
    <source>
        <dbReference type="Proteomes" id="UP000184364"/>
    </source>
</evidence>